<dbReference type="NCBIfam" id="TIGR04518">
    <property type="entry name" value="ECF_S_folT_fam"/>
    <property type="match status" value="1"/>
</dbReference>
<organism evidence="2 3">
    <name type="scientific">Carnobacterium antarcticum</name>
    <dbReference type="NCBI Taxonomy" id="2126436"/>
    <lineage>
        <taxon>Bacteria</taxon>
        <taxon>Bacillati</taxon>
        <taxon>Bacillota</taxon>
        <taxon>Bacilli</taxon>
        <taxon>Lactobacillales</taxon>
        <taxon>Carnobacteriaceae</taxon>
        <taxon>Carnobacterium</taxon>
    </lineage>
</organism>
<keyword evidence="3" id="KW-1185">Reference proteome</keyword>
<dbReference type="Proteomes" id="UP001597285">
    <property type="component" value="Unassembled WGS sequence"/>
</dbReference>
<dbReference type="RefSeq" id="WP_058919771.1">
    <property type="nucleotide sequence ID" value="NZ_JBHSQC010000023.1"/>
</dbReference>
<keyword evidence="1" id="KW-0472">Membrane</keyword>
<feature type="transmembrane region" description="Helical" evidence="1">
    <location>
        <begin position="75"/>
        <end position="95"/>
    </location>
</feature>
<dbReference type="EMBL" id="JBHUFF010000017">
    <property type="protein sequence ID" value="MFD1800043.1"/>
    <property type="molecule type" value="Genomic_DNA"/>
</dbReference>
<keyword evidence="1" id="KW-1133">Transmembrane helix</keyword>
<dbReference type="InterPro" id="IPR024529">
    <property type="entry name" value="ECF_trnsprt_substrate-spec"/>
</dbReference>
<dbReference type="InterPro" id="IPR030949">
    <property type="entry name" value="ECF_S_folate_fam"/>
</dbReference>
<feature type="transmembrane region" description="Helical" evidence="1">
    <location>
        <begin position="40"/>
        <end position="63"/>
    </location>
</feature>
<evidence type="ECO:0000256" key="1">
    <source>
        <dbReference type="SAM" id="Phobius"/>
    </source>
</evidence>
<dbReference type="Gene3D" id="1.10.1760.20">
    <property type="match status" value="1"/>
</dbReference>
<feature type="transmembrane region" description="Helical" evidence="1">
    <location>
        <begin position="142"/>
        <end position="160"/>
    </location>
</feature>
<reference evidence="3" key="1">
    <citation type="journal article" date="2019" name="Int. J. Syst. Evol. Microbiol.">
        <title>The Global Catalogue of Microorganisms (GCM) 10K type strain sequencing project: providing services to taxonomists for standard genome sequencing and annotation.</title>
        <authorList>
            <consortium name="The Broad Institute Genomics Platform"/>
            <consortium name="The Broad Institute Genome Sequencing Center for Infectious Disease"/>
            <person name="Wu L."/>
            <person name="Ma J."/>
        </authorList>
    </citation>
    <scope>NUCLEOTIDE SEQUENCE [LARGE SCALE GENOMIC DNA]</scope>
    <source>
        <strain evidence="3">KCTC 42143</strain>
    </source>
</reference>
<name>A0ABW4NNN4_9LACT</name>
<evidence type="ECO:0000313" key="2">
    <source>
        <dbReference type="EMBL" id="MFD1800043.1"/>
    </source>
</evidence>
<protein>
    <submittedName>
        <fullName evidence="2">Folate family ECF transporter S component</fullName>
    </submittedName>
</protein>
<proteinExistence type="predicted"/>
<dbReference type="Pfam" id="PF12822">
    <property type="entry name" value="ECF_trnsprt"/>
    <property type="match status" value="1"/>
</dbReference>
<evidence type="ECO:0000313" key="3">
    <source>
        <dbReference type="Proteomes" id="UP001597285"/>
    </source>
</evidence>
<feature type="transmembrane region" description="Helical" evidence="1">
    <location>
        <begin position="107"/>
        <end position="130"/>
    </location>
</feature>
<accession>A0ABW4NNN4</accession>
<comment type="caution">
    <text evidence="2">The sequence shown here is derived from an EMBL/GenBank/DDBJ whole genome shotgun (WGS) entry which is preliminary data.</text>
</comment>
<feature type="transmembrane region" description="Helical" evidence="1">
    <location>
        <begin position="6"/>
        <end position="28"/>
    </location>
</feature>
<gene>
    <name evidence="2" type="ORF">ACFSBK_09300</name>
</gene>
<sequence>MNKSKFDARSISIIGLLMALEIILTRFVSIETPIVRIGFGFLPVAIIAMLYGPWIAGVAAAITDFMGIILFPKTALFFPGFTLSAFLGGVIYGLVLYKKPKTLGRVILAVVLVAVIVNLGLNTWWLTILLDKAAYVIFPARVIQNLVLAPINVALLYFVLQNKTLRKATGIQ</sequence>
<keyword evidence="1" id="KW-0812">Transmembrane</keyword>